<evidence type="ECO:0000313" key="3">
    <source>
        <dbReference type="Proteomes" id="UP000799444"/>
    </source>
</evidence>
<feature type="transmembrane region" description="Helical" evidence="1">
    <location>
        <begin position="121"/>
        <end position="143"/>
    </location>
</feature>
<dbReference type="OrthoDB" id="3363151at2759"/>
<dbReference type="EMBL" id="ML996180">
    <property type="protein sequence ID" value="KAF2732264.1"/>
    <property type="molecule type" value="Genomic_DNA"/>
</dbReference>
<feature type="transmembrane region" description="Helical" evidence="1">
    <location>
        <begin position="275"/>
        <end position="296"/>
    </location>
</feature>
<feature type="transmembrane region" description="Helical" evidence="1">
    <location>
        <begin position="83"/>
        <end position="100"/>
    </location>
</feature>
<feature type="transmembrane region" description="Helical" evidence="1">
    <location>
        <begin position="30"/>
        <end position="50"/>
    </location>
</feature>
<evidence type="ECO:0008006" key="4">
    <source>
        <dbReference type="Google" id="ProtNLM"/>
    </source>
</evidence>
<name>A0A9P4QT94_9PLEO</name>
<feature type="transmembrane region" description="Helical" evidence="1">
    <location>
        <begin position="365"/>
        <end position="385"/>
    </location>
</feature>
<proteinExistence type="predicted"/>
<dbReference type="Proteomes" id="UP000799444">
    <property type="component" value="Unassembled WGS sequence"/>
</dbReference>
<keyword evidence="3" id="KW-1185">Reference proteome</keyword>
<dbReference type="AlphaFoldDB" id="A0A9P4QT94"/>
<comment type="caution">
    <text evidence="2">The sequence shown here is derived from an EMBL/GenBank/DDBJ whole genome shotgun (WGS) entry which is preliminary data.</text>
</comment>
<feature type="transmembrane region" description="Helical" evidence="1">
    <location>
        <begin position="397"/>
        <end position="417"/>
    </location>
</feature>
<feature type="transmembrane region" description="Helical" evidence="1">
    <location>
        <begin position="192"/>
        <end position="214"/>
    </location>
</feature>
<keyword evidence="1" id="KW-0472">Membrane</keyword>
<protein>
    <recommendedName>
        <fullName evidence="4">Acyltransferase 3 domain-containing protein</fullName>
    </recommendedName>
</protein>
<keyword evidence="1" id="KW-1133">Transmembrane helix</keyword>
<accession>A0A9P4QT94</accession>
<reference evidence="2" key="1">
    <citation type="journal article" date="2020" name="Stud. Mycol.">
        <title>101 Dothideomycetes genomes: a test case for predicting lifestyles and emergence of pathogens.</title>
        <authorList>
            <person name="Haridas S."/>
            <person name="Albert R."/>
            <person name="Binder M."/>
            <person name="Bloem J."/>
            <person name="Labutti K."/>
            <person name="Salamov A."/>
            <person name="Andreopoulos B."/>
            <person name="Baker S."/>
            <person name="Barry K."/>
            <person name="Bills G."/>
            <person name="Bluhm B."/>
            <person name="Cannon C."/>
            <person name="Castanera R."/>
            <person name="Culley D."/>
            <person name="Daum C."/>
            <person name="Ezra D."/>
            <person name="Gonzalez J."/>
            <person name="Henrissat B."/>
            <person name="Kuo A."/>
            <person name="Liang C."/>
            <person name="Lipzen A."/>
            <person name="Lutzoni F."/>
            <person name="Magnuson J."/>
            <person name="Mondo S."/>
            <person name="Nolan M."/>
            <person name="Ohm R."/>
            <person name="Pangilinan J."/>
            <person name="Park H.-J."/>
            <person name="Ramirez L."/>
            <person name="Alfaro M."/>
            <person name="Sun H."/>
            <person name="Tritt A."/>
            <person name="Yoshinaga Y."/>
            <person name="Zwiers L.-H."/>
            <person name="Turgeon B."/>
            <person name="Goodwin S."/>
            <person name="Spatafora J."/>
            <person name="Crous P."/>
            <person name="Grigoriev I."/>
        </authorList>
    </citation>
    <scope>NUCLEOTIDE SEQUENCE</scope>
    <source>
        <strain evidence="2">CBS 125425</strain>
    </source>
</reference>
<keyword evidence="1" id="KW-0812">Transmembrane</keyword>
<evidence type="ECO:0000313" key="2">
    <source>
        <dbReference type="EMBL" id="KAF2732264.1"/>
    </source>
</evidence>
<sequence length="437" mass="50014">MKAQLPSSRFSGFISSQPDANRIPSQDYLIGLRGVFVVQCFMFVFFQTFAPAAVPDSKNTEGPKSQVVLRKVIGVLLWNESLIYSWIIFLSARTLCLPFLSNPSRQICASQIFRRAMRIGIPVFVAFSLSAAAFSTTSTQYISDFMQLTGNISTNVPFRMRNFLVYFNSLFDLFWLNKWYSSQAGNQAFPSGTLWIVSVLFQQSYTVFMTMITIPYTRTSWRVKAFLTFIITAWWVQSWAWYSITGLLIADVVLNMNFQAKSQAGFKIGNRRIPVWPLYAVLIFVGFLLQYLFIAWRPEMRNNEHYGHTGLYTTGSMNEKVDLDQPMGRDDNYLIILGIMLLIETFDTPQRFLRNKVLMTLGKRSFSVFLVQSIIIYSAGIKLYMHLNGNGMNHEAAAFLCFLICAPLVALLSEAFYRAVDVPSKIIAHHTWAWMLK</sequence>
<gene>
    <name evidence="2" type="ORF">EJ04DRAFT_578516</name>
</gene>
<feature type="transmembrane region" description="Helical" evidence="1">
    <location>
        <begin position="226"/>
        <end position="254"/>
    </location>
</feature>
<evidence type="ECO:0000256" key="1">
    <source>
        <dbReference type="SAM" id="Phobius"/>
    </source>
</evidence>
<organism evidence="2 3">
    <name type="scientific">Polyplosphaeria fusca</name>
    <dbReference type="NCBI Taxonomy" id="682080"/>
    <lineage>
        <taxon>Eukaryota</taxon>
        <taxon>Fungi</taxon>
        <taxon>Dikarya</taxon>
        <taxon>Ascomycota</taxon>
        <taxon>Pezizomycotina</taxon>
        <taxon>Dothideomycetes</taxon>
        <taxon>Pleosporomycetidae</taxon>
        <taxon>Pleosporales</taxon>
        <taxon>Tetraplosphaeriaceae</taxon>
        <taxon>Polyplosphaeria</taxon>
    </lineage>
</organism>